<evidence type="ECO:0000256" key="3">
    <source>
        <dbReference type="ARBA" id="ARBA00022537"/>
    </source>
</evidence>
<dbReference type="PANTHER" id="PTHR11638">
    <property type="entry name" value="ATP-DEPENDENT CLP PROTEASE"/>
    <property type="match status" value="1"/>
</dbReference>
<evidence type="ECO:0000256" key="1">
    <source>
        <dbReference type="ARBA" id="ARBA00004175"/>
    </source>
</evidence>
<evidence type="ECO:0000256" key="4">
    <source>
        <dbReference type="ARBA" id="ARBA00022741"/>
    </source>
</evidence>
<keyword evidence="8" id="KW-0040">ANK repeat</keyword>
<evidence type="ECO:0000256" key="5">
    <source>
        <dbReference type="ARBA" id="ARBA00022840"/>
    </source>
</evidence>
<proteinExistence type="evidence at transcript level"/>
<reference evidence="11" key="1">
    <citation type="journal article" date="2017" name="Front. Cell. Infect. Microbiol.">
        <title>The Distinct Transcriptional Response of the Midgut of Amblyomma sculptum and Amblyomma aureolatum Ticks to Rickettsia rickettsii Correlates to Their Differences in Susceptibility to Infection.</title>
        <authorList>
            <person name="Martins L.A."/>
            <person name="Galletti M.F.B.M."/>
            <person name="Ribeiro J.M."/>
            <person name="Fujita A."/>
            <person name="Costa F.B."/>
            <person name="Labruna M.B."/>
            <person name="Daffre S."/>
            <person name="Fogaca A.C."/>
        </authorList>
    </citation>
    <scope>NUCLEOTIDE SEQUENCE</scope>
</reference>
<feature type="domain" description="Clp ATPase C-terminal" evidence="10">
    <location>
        <begin position="487"/>
        <end position="580"/>
    </location>
</feature>
<evidence type="ECO:0000256" key="6">
    <source>
        <dbReference type="ARBA" id="ARBA00023028"/>
    </source>
</evidence>
<evidence type="ECO:0000256" key="8">
    <source>
        <dbReference type="PROSITE-ProRule" id="PRU00023"/>
    </source>
</evidence>
<dbReference type="Pfam" id="PF12796">
    <property type="entry name" value="Ank_2"/>
    <property type="match status" value="1"/>
</dbReference>
<dbReference type="SMART" id="SM00382">
    <property type="entry name" value="AAA"/>
    <property type="match status" value="1"/>
</dbReference>
<keyword evidence="2" id="KW-0268">Exocytosis</keyword>
<feature type="domain" description="AAA+ ATPase" evidence="9">
    <location>
        <begin position="286"/>
        <end position="437"/>
    </location>
</feature>
<dbReference type="PRINTS" id="PR00300">
    <property type="entry name" value="CLPPROTEASEA"/>
</dbReference>
<dbReference type="AlphaFoldDB" id="A0A1E1X9P1"/>
<keyword evidence="3" id="KW-1052">Target cell membrane</keyword>
<evidence type="ECO:0000259" key="9">
    <source>
        <dbReference type="SMART" id="SM00382"/>
    </source>
</evidence>
<dbReference type="InterPro" id="IPR002110">
    <property type="entry name" value="Ankyrin_rpt"/>
</dbReference>
<dbReference type="Gene3D" id="3.40.50.300">
    <property type="entry name" value="P-loop containing nucleotide triphosphate hydrolases"/>
    <property type="match status" value="1"/>
</dbReference>
<accession>A0A1E1X9P1</accession>
<evidence type="ECO:0000256" key="7">
    <source>
        <dbReference type="ARBA" id="ARBA00023298"/>
    </source>
</evidence>
<dbReference type="InterPro" id="IPR027417">
    <property type="entry name" value="P-loop_NTPase"/>
</dbReference>
<keyword evidence="6" id="KW-0800">Toxin</keyword>
<dbReference type="GO" id="GO:0005739">
    <property type="term" value="C:mitochondrion"/>
    <property type="evidence" value="ECO:0007669"/>
    <property type="project" value="TreeGrafter"/>
</dbReference>
<dbReference type="GO" id="GO:0005524">
    <property type="term" value="F:ATP binding"/>
    <property type="evidence" value="ECO:0007669"/>
    <property type="project" value="UniProtKB-KW"/>
</dbReference>
<keyword evidence="5" id="KW-0067">ATP-binding</keyword>
<feature type="repeat" description="ANK" evidence="8">
    <location>
        <begin position="178"/>
        <end position="210"/>
    </location>
</feature>
<evidence type="ECO:0000313" key="11">
    <source>
        <dbReference type="EMBL" id="JAT95974.1"/>
    </source>
</evidence>
<dbReference type="SUPFAM" id="SSF52540">
    <property type="entry name" value="P-loop containing nucleoside triphosphate hydrolases"/>
    <property type="match status" value="1"/>
</dbReference>
<keyword evidence="6" id="KW-0528">Neurotoxin</keyword>
<keyword evidence="6" id="KW-0638">Presynaptic neurotoxin</keyword>
<dbReference type="GO" id="GO:0016887">
    <property type="term" value="F:ATP hydrolysis activity"/>
    <property type="evidence" value="ECO:0007669"/>
    <property type="project" value="InterPro"/>
</dbReference>
<dbReference type="SUPFAM" id="SSF48403">
    <property type="entry name" value="Ankyrin repeat"/>
    <property type="match status" value="1"/>
</dbReference>
<evidence type="ECO:0000256" key="2">
    <source>
        <dbReference type="ARBA" id="ARBA00022483"/>
    </source>
</evidence>
<dbReference type="Pfam" id="PF07724">
    <property type="entry name" value="AAA_2"/>
    <property type="match status" value="1"/>
</dbReference>
<keyword evidence="4" id="KW-0547">Nucleotide-binding</keyword>
<dbReference type="CDD" id="cd19499">
    <property type="entry name" value="RecA-like_ClpB_Hsp104-like"/>
    <property type="match status" value="1"/>
</dbReference>
<evidence type="ECO:0000259" key="10">
    <source>
        <dbReference type="SMART" id="SM01086"/>
    </source>
</evidence>
<feature type="repeat" description="ANK" evidence="8">
    <location>
        <begin position="109"/>
        <end position="141"/>
    </location>
</feature>
<dbReference type="GO" id="GO:0044218">
    <property type="term" value="C:other organism cell membrane"/>
    <property type="evidence" value="ECO:0007669"/>
    <property type="project" value="UniProtKB-KW"/>
</dbReference>
<sequence length="607" mass="68507">MWALPMLRAITRELRAARRLHWLRAGAGTLQSRGSWLQQHQHQLPLLWQRRPLGLAVVPLGLGGYLMANKASSSAQEEKLFRAAKLGNADELRRLLADKSVDPNCRHALGWTLLHVAAISGHRDCVLALLEAGADIDAGDEFSNVYQMAREKQLHSLEVLVVREDEFSNRLSNRASFRGCTALHYAVLTDDTQLVQILLEKDADPTLANDQNHRPADYSRNPAMRKLLQEHTDRHIKRRKQKEAEERRRFPLEQRVKQVIVGQEGAIALVAATIRRKELGWFDDEHPLVFLFLGSSGIGKTELAKQMAEYLHGGSTGRSSSAGKGFIRLDMSEYQEKHEVAKLIGSPPGYIGHDEGGQLTQRLRECPNAVVLLDEVDKAHPDVLTVLLQLFDEGRLTDGKGKTVVCKDAIFVMTSNLASDEIAQHATDLRRDAELLSLQRQSLQPSTEEVSIRSEFKERVVRPILKRHFRRDEFLGRINEIVYFLPFSRKELTVLVTRELEGWTRRAKDKHGIDLTWERRVVELLADGYNVHYGARSVKHEVERQIVNRLAEAHEKQLLDSGCAVHLVVEDSDEGAPPRIALLVRPKSHRTVELDLPLSNTAPLGSS</sequence>
<dbReference type="PANTHER" id="PTHR11638:SF93">
    <property type="entry name" value="MITOCHONDRIAL DISAGGREGASE"/>
    <property type="match status" value="1"/>
</dbReference>
<dbReference type="GO" id="GO:0006887">
    <property type="term" value="P:exocytosis"/>
    <property type="evidence" value="ECO:0007669"/>
    <property type="project" value="UniProtKB-KW"/>
</dbReference>
<dbReference type="InterPro" id="IPR036770">
    <property type="entry name" value="Ankyrin_rpt-contain_sf"/>
</dbReference>
<dbReference type="PROSITE" id="PS50297">
    <property type="entry name" value="ANK_REP_REGION"/>
    <property type="match status" value="2"/>
</dbReference>
<keyword evidence="7" id="KW-0472">Membrane</keyword>
<dbReference type="InterPro" id="IPR003593">
    <property type="entry name" value="AAA+_ATPase"/>
</dbReference>
<dbReference type="InterPro" id="IPR003959">
    <property type="entry name" value="ATPase_AAA_core"/>
</dbReference>
<dbReference type="PROSITE" id="PS50088">
    <property type="entry name" value="ANK_REPEAT"/>
    <property type="match status" value="2"/>
</dbReference>
<dbReference type="Pfam" id="PF10431">
    <property type="entry name" value="ClpB_D2-small"/>
    <property type="match status" value="1"/>
</dbReference>
<dbReference type="InterPro" id="IPR050130">
    <property type="entry name" value="ClpA_ClpB"/>
</dbReference>
<dbReference type="Gene3D" id="1.25.40.20">
    <property type="entry name" value="Ankyrin repeat-containing domain"/>
    <property type="match status" value="1"/>
</dbReference>
<dbReference type="SMART" id="SM00248">
    <property type="entry name" value="ANK"/>
    <property type="match status" value="2"/>
</dbReference>
<dbReference type="InterPro" id="IPR019489">
    <property type="entry name" value="Clp_ATPase_C"/>
</dbReference>
<dbReference type="GO" id="GO:0034605">
    <property type="term" value="P:cellular response to heat"/>
    <property type="evidence" value="ECO:0007669"/>
    <property type="project" value="TreeGrafter"/>
</dbReference>
<dbReference type="InterPro" id="IPR001270">
    <property type="entry name" value="ClpA/B"/>
</dbReference>
<keyword evidence="7" id="KW-1053">Target membrane</keyword>
<name>A0A1E1X9P1_9ACAR</name>
<protein>
    <submittedName>
        <fullName evidence="11">Putative caseinolytic peptidase b</fullName>
    </submittedName>
</protein>
<organism evidence="11">
    <name type="scientific">Amblyomma aureolatum</name>
    <dbReference type="NCBI Taxonomy" id="187763"/>
    <lineage>
        <taxon>Eukaryota</taxon>
        <taxon>Metazoa</taxon>
        <taxon>Ecdysozoa</taxon>
        <taxon>Arthropoda</taxon>
        <taxon>Chelicerata</taxon>
        <taxon>Arachnida</taxon>
        <taxon>Acari</taxon>
        <taxon>Parasitiformes</taxon>
        <taxon>Ixodida</taxon>
        <taxon>Ixodoidea</taxon>
        <taxon>Ixodidae</taxon>
        <taxon>Amblyomminae</taxon>
        <taxon>Amblyomma</taxon>
    </lineage>
</organism>
<dbReference type="EMBL" id="GFAC01003214">
    <property type="protein sequence ID" value="JAT95974.1"/>
    <property type="molecule type" value="mRNA"/>
</dbReference>
<dbReference type="Gene3D" id="1.10.8.60">
    <property type="match status" value="1"/>
</dbReference>
<dbReference type="Pfam" id="PF00023">
    <property type="entry name" value="Ank"/>
    <property type="match status" value="1"/>
</dbReference>
<dbReference type="GO" id="GO:0044231">
    <property type="term" value="C:host cell presynaptic membrane"/>
    <property type="evidence" value="ECO:0007669"/>
    <property type="project" value="UniProtKB-KW"/>
</dbReference>
<dbReference type="SMART" id="SM01086">
    <property type="entry name" value="ClpB_D2-small"/>
    <property type="match status" value="1"/>
</dbReference>
<comment type="subcellular location">
    <subcellularLocation>
        <location evidence="1">Target cell membrane</location>
    </subcellularLocation>
</comment>